<evidence type="ECO:0000313" key="6">
    <source>
        <dbReference type="Proteomes" id="UP001454036"/>
    </source>
</evidence>
<dbReference type="InterPro" id="IPR002088">
    <property type="entry name" value="Prenyl_trans_a"/>
</dbReference>
<proteinExistence type="inferred from homology"/>
<keyword evidence="3" id="KW-0808">Transferase</keyword>
<accession>A0AAV3R703</accession>
<evidence type="ECO:0000313" key="5">
    <source>
        <dbReference type="EMBL" id="GAA0171728.1"/>
    </source>
</evidence>
<keyword evidence="6" id="KW-1185">Reference proteome</keyword>
<dbReference type="GO" id="GO:0005965">
    <property type="term" value="C:protein farnesyltransferase complex"/>
    <property type="evidence" value="ECO:0007669"/>
    <property type="project" value="TreeGrafter"/>
</dbReference>
<comment type="similarity">
    <text evidence="1">Belongs to the protein prenyltransferase subunit alpha family.</text>
</comment>
<dbReference type="Proteomes" id="UP001454036">
    <property type="component" value="Unassembled WGS sequence"/>
</dbReference>
<dbReference type="Gene3D" id="1.25.40.120">
    <property type="entry name" value="Protein prenylyltransferase"/>
    <property type="match status" value="1"/>
</dbReference>
<dbReference type="PANTHER" id="PTHR11129:SF10">
    <property type="entry name" value="PROTEIN PRENYLYLTRANSFERASE SUPERFAMILY PROTEIN"/>
    <property type="match status" value="1"/>
</dbReference>
<dbReference type="PROSITE" id="PS51147">
    <property type="entry name" value="PFTA"/>
    <property type="match status" value="1"/>
</dbReference>
<name>A0AAV3R703_LITER</name>
<keyword evidence="2" id="KW-0637">Prenyltransferase</keyword>
<evidence type="ECO:0000256" key="2">
    <source>
        <dbReference type="ARBA" id="ARBA00022602"/>
    </source>
</evidence>
<comment type="caution">
    <text evidence="5">The sequence shown here is derived from an EMBL/GenBank/DDBJ whole genome shotgun (WGS) entry which is preliminary data.</text>
</comment>
<dbReference type="GO" id="GO:0005953">
    <property type="term" value="C:CAAX-protein geranylgeranyltransferase complex"/>
    <property type="evidence" value="ECO:0007669"/>
    <property type="project" value="TreeGrafter"/>
</dbReference>
<dbReference type="Pfam" id="PF01239">
    <property type="entry name" value="PPTA"/>
    <property type="match status" value="3"/>
</dbReference>
<reference evidence="5 6" key="1">
    <citation type="submission" date="2024-01" db="EMBL/GenBank/DDBJ databases">
        <title>The complete chloroplast genome sequence of Lithospermum erythrorhizon: insights into the phylogenetic relationship among Boraginaceae species and the maternal lineages of purple gromwells.</title>
        <authorList>
            <person name="Okada T."/>
            <person name="Watanabe K."/>
        </authorList>
    </citation>
    <scope>NUCLEOTIDE SEQUENCE [LARGE SCALE GENOMIC DNA]</scope>
</reference>
<dbReference type="GO" id="GO:0016746">
    <property type="term" value="F:acyltransferase activity"/>
    <property type="evidence" value="ECO:0007669"/>
    <property type="project" value="UniProtKB-KW"/>
</dbReference>
<evidence type="ECO:0000256" key="1">
    <source>
        <dbReference type="ARBA" id="ARBA00006734"/>
    </source>
</evidence>
<dbReference type="PANTHER" id="PTHR11129">
    <property type="entry name" value="PROTEIN FARNESYLTRANSFERASE ALPHA SUBUNIT/RAB GERANYLGERANYL TRANSFERASE ALPHA SUBUNIT"/>
    <property type="match status" value="1"/>
</dbReference>
<organism evidence="5 6">
    <name type="scientific">Lithospermum erythrorhizon</name>
    <name type="common">Purple gromwell</name>
    <name type="synonym">Lithospermum officinale var. erythrorhizon</name>
    <dbReference type="NCBI Taxonomy" id="34254"/>
    <lineage>
        <taxon>Eukaryota</taxon>
        <taxon>Viridiplantae</taxon>
        <taxon>Streptophyta</taxon>
        <taxon>Embryophyta</taxon>
        <taxon>Tracheophyta</taxon>
        <taxon>Spermatophyta</taxon>
        <taxon>Magnoliopsida</taxon>
        <taxon>eudicotyledons</taxon>
        <taxon>Gunneridae</taxon>
        <taxon>Pentapetalae</taxon>
        <taxon>asterids</taxon>
        <taxon>lamiids</taxon>
        <taxon>Boraginales</taxon>
        <taxon>Boraginaceae</taxon>
        <taxon>Boraginoideae</taxon>
        <taxon>Lithospermeae</taxon>
        <taxon>Lithospermum</taxon>
    </lineage>
</organism>
<gene>
    <name evidence="5" type="ORF">LIER_25695</name>
</gene>
<evidence type="ECO:0000256" key="4">
    <source>
        <dbReference type="ARBA" id="ARBA00022737"/>
    </source>
</evidence>
<keyword evidence="5" id="KW-0012">Acyltransferase</keyword>
<dbReference type="SUPFAM" id="SSF48439">
    <property type="entry name" value="Protein prenylyltransferase"/>
    <property type="match status" value="1"/>
</dbReference>
<evidence type="ECO:0000256" key="3">
    <source>
        <dbReference type="ARBA" id="ARBA00022679"/>
    </source>
</evidence>
<keyword evidence="4" id="KW-0677">Repeat</keyword>
<dbReference type="EMBL" id="BAABME010007793">
    <property type="protein sequence ID" value="GAA0171728.1"/>
    <property type="molecule type" value="Genomic_DNA"/>
</dbReference>
<dbReference type="AlphaFoldDB" id="A0AAV3R703"/>
<sequence>MTRVNPSHLLIELEHVLESDPLIDEVGFVHPSQFLVLNGDQPQTKNISEMPSGSDANASGNFWNRDHKLGISIGVLLPLYNAAKQAFMEAVERYKKELKEEYGEDSVSASFFNSLDCLENDVMKHSRALLLLSSDFGTAWNSRKQIVSKKQQLAMFVDELHLSKLILSYSPKSERAWSHRRWAIKIISRKFVNLQEIVEEESELVKGLAERSKMNYRAWNHRCWLVSYMSRGQILHELRKSKDWAGLNVADSSCFHYRARLLLWLLDHVGNCNQDANFGVELYLVWKEELNWVEGLIKRYIGREALWLHRRFLSVCWINHFATLSLNAPGQDIDKSLLTHDTDIFISNELQLFQSCTVIPDNNFEDYKAQATYAATYIMWLMKQVPEFPKVEASKLNILLKELCPEKSTIWDGLISLCGNI</sequence>
<dbReference type="GO" id="GO:0004660">
    <property type="term" value="F:protein farnesyltransferase activity"/>
    <property type="evidence" value="ECO:0007669"/>
    <property type="project" value="TreeGrafter"/>
</dbReference>
<protein>
    <submittedName>
        <fullName evidence="5">Acyltransferase</fullName>
    </submittedName>
</protein>
<dbReference type="GO" id="GO:0004662">
    <property type="term" value="F:CAAX-protein geranylgeranyltransferase activity"/>
    <property type="evidence" value="ECO:0007669"/>
    <property type="project" value="TreeGrafter"/>
</dbReference>